<dbReference type="SUPFAM" id="SSF142764">
    <property type="entry name" value="YgbK-like"/>
    <property type="match status" value="1"/>
</dbReference>
<dbReference type="Gene3D" id="3.40.50.10840">
    <property type="entry name" value="Putative sugar-binding, N-terminal domain"/>
    <property type="match status" value="1"/>
</dbReference>
<dbReference type="EMBL" id="JBHTHX010003343">
    <property type="protein sequence ID" value="MFD0891629.1"/>
    <property type="molecule type" value="Genomic_DNA"/>
</dbReference>
<dbReference type="InterPro" id="IPR010737">
    <property type="entry name" value="4-carb_acid_sugar_kinase_N"/>
</dbReference>
<dbReference type="Proteomes" id="UP001597024">
    <property type="component" value="Unassembled WGS sequence"/>
</dbReference>
<evidence type="ECO:0000313" key="2">
    <source>
        <dbReference type="EMBL" id="MFD0891629.1"/>
    </source>
</evidence>
<accession>A0ABW3E823</accession>
<evidence type="ECO:0000259" key="1">
    <source>
        <dbReference type="Pfam" id="PF07005"/>
    </source>
</evidence>
<organism evidence="2 3">
    <name type="scientific">Streptosporangium algeriense</name>
    <dbReference type="NCBI Taxonomy" id="1682748"/>
    <lineage>
        <taxon>Bacteria</taxon>
        <taxon>Bacillati</taxon>
        <taxon>Actinomycetota</taxon>
        <taxon>Actinomycetes</taxon>
        <taxon>Streptosporangiales</taxon>
        <taxon>Streptosporangiaceae</taxon>
        <taxon>Streptosporangium</taxon>
    </lineage>
</organism>
<keyword evidence="3" id="KW-1185">Reference proteome</keyword>
<dbReference type="GO" id="GO:0016301">
    <property type="term" value="F:kinase activity"/>
    <property type="evidence" value="ECO:0007669"/>
    <property type="project" value="UniProtKB-KW"/>
</dbReference>
<evidence type="ECO:0000313" key="3">
    <source>
        <dbReference type="Proteomes" id="UP001597024"/>
    </source>
</evidence>
<reference evidence="3" key="1">
    <citation type="journal article" date="2019" name="Int. J. Syst. Evol. Microbiol.">
        <title>The Global Catalogue of Microorganisms (GCM) 10K type strain sequencing project: providing services to taxonomists for standard genome sequencing and annotation.</title>
        <authorList>
            <consortium name="The Broad Institute Genomics Platform"/>
            <consortium name="The Broad Institute Genome Sequencing Center for Infectious Disease"/>
            <person name="Wu L."/>
            <person name="Ma J."/>
        </authorList>
    </citation>
    <scope>NUCLEOTIDE SEQUENCE [LARGE SCALE GENOMIC DNA]</scope>
    <source>
        <strain evidence="3">CCUG 62974</strain>
    </source>
</reference>
<feature type="domain" description="Four-carbon acid sugar kinase N-terminal" evidence="1">
    <location>
        <begin position="15"/>
        <end position="135"/>
    </location>
</feature>
<sequence length="137" mass="14590">MSPSKLPRPPREPAMGILAEDLQGSVAVACRLRQRGLDPVIVRYPESVVSDADAIVVDLDLHHAAGAAEARIREWAAWLDDHGCERVEVKLNAELRGSPDALIAGIDAGLDENGILLVVPAYPTAGRVCVDGRLLAP</sequence>
<keyword evidence="2" id="KW-0418">Kinase</keyword>
<feature type="non-terminal residue" evidence="2">
    <location>
        <position position="137"/>
    </location>
</feature>
<name>A0ABW3E823_9ACTN</name>
<gene>
    <name evidence="2" type="ORF">ACFQ08_44370</name>
</gene>
<keyword evidence="2" id="KW-0808">Transferase</keyword>
<dbReference type="InterPro" id="IPR037051">
    <property type="entry name" value="4-carb_acid_sugar_kinase_N_sf"/>
</dbReference>
<dbReference type="Pfam" id="PF07005">
    <property type="entry name" value="SBD_N"/>
    <property type="match status" value="1"/>
</dbReference>
<protein>
    <submittedName>
        <fullName evidence="2">Four-carbon acid sugar kinase family protein</fullName>
    </submittedName>
</protein>
<proteinExistence type="predicted"/>
<comment type="caution">
    <text evidence="2">The sequence shown here is derived from an EMBL/GenBank/DDBJ whole genome shotgun (WGS) entry which is preliminary data.</text>
</comment>